<dbReference type="SUPFAM" id="SSF48726">
    <property type="entry name" value="Immunoglobulin"/>
    <property type="match status" value="2"/>
</dbReference>
<dbReference type="InterPro" id="IPR003598">
    <property type="entry name" value="Ig_sub2"/>
</dbReference>
<comment type="caution">
    <text evidence="3">The sequence shown here is derived from an EMBL/GenBank/DDBJ whole genome shotgun (WGS) entry which is preliminary data.</text>
</comment>
<dbReference type="InterPro" id="IPR013098">
    <property type="entry name" value="Ig_I-set"/>
</dbReference>
<dbReference type="GO" id="GO:0007156">
    <property type="term" value="P:homophilic cell adhesion via plasma membrane adhesion molecules"/>
    <property type="evidence" value="ECO:0007669"/>
    <property type="project" value="TreeGrafter"/>
</dbReference>
<feature type="compositionally biased region" description="Polar residues" evidence="1">
    <location>
        <begin position="1"/>
        <end position="11"/>
    </location>
</feature>
<dbReference type="GO" id="GO:0050808">
    <property type="term" value="P:synapse organization"/>
    <property type="evidence" value="ECO:0007669"/>
    <property type="project" value="TreeGrafter"/>
</dbReference>
<proteinExistence type="predicted"/>
<dbReference type="GO" id="GO:0008046">
    <property type="term" value="F:axon guidance receptor activity"/>
    <property type="evidence" value="ECO:0007669"/>
    <property type="project" value="TreeGrafter"/>
</dbReference>
<dbReference type="SMART" id="SM00408">
    <property type="entry name" value="IGc2"/>
    <property type="match status" value="2"/>
</dbReference>
<evidence type="ECO:0000259" key="2">
    <source>
        <dbReference type="PROSITE" id="PS50835"/>
    </source>
</evidence>
<reference evidence="3 4" key="1">
    <citation type="submission" date="2019-03" db="EMBL/GenBank/DDBJ databases">
        <title>First draft genome of Liparis tanakae, snailfish: a comprehensive survey of snailfish specific genes.</title>
        <authorList>
            <person name="Kim W."/>
            <person name="Song I."/>
            <person name="Jeong J.-H."/>
            <person name="Kim D."/>
            <person name="Kim S."/>
            <person name="Ryu S."/>
            <person name="Song J.Y."/>
            <person name="Lee S.K."/>
        </authorList>
    </citation>
    <scope>NUCLEOTIDE SEQUENCE [LARGE SCALE GENOMIC DNA]</scope>
    <source>
        <tissue evidence="3">Muscle</tissue>
    </source>
</reference>
<feature type="domain" description="Ig-like" evidence="2">
    <location>
        <begin position="1"/>
        <end position="88"/>
    </location>
</feature>
<dbReference type="PROSITE" id="PS50835">
    <property type="entry name" value="IG_LIKE"/>
    <property type="match status" value="2"/>
</dbReference>
<dbReference type="GO" id="GO:0030424">
    <property type="term" value="C:axon"/>
    <property type="evidence" value="ECO:0007669"/>
    <property type="project" value="TreeGrafter"/>
</dbReference>
<accession>A0A4Z2EEE1</accession>
<dbReference type="AlphaFoldDB" id="A0A4Z2EEE1"/>
<dbReference type="Proteomes" id="UP000314294">
    <property type="component" value="Unassembled WGS sequence"/>
</dbReference>
<dbReference type="PANTHER" id="PTHR45080">
    <property type="entry name" value="CONTACTIN 5"/>
    <property type="match status" value="1"/>
</dbReference>
<dbReference type="OrthoDB" id="5985519at2759"/>
<evidence type="ECO:0000256" key="1">
    <source>
        <dbReference type="SAM" id="MobiDB-lite"/>
    </source>
</evidence>
<dbReference type="Gene3D" id="2.60.40.10">
    <property type="entry name" value="Immunoglobulins"/>
    <property type="match status" value="2"/>
</dbReference>
<dbReference type="EMBL" id="SRLO01008617">
    <property type="protein sequence ID" value="TNN27257.1"/>
    <property type="molecule type" value="Genomic_DNA"/>
</dbReference>
<dbReference type="InterPro" id="IPR007110">
    <property type="entry name" value="Ig-like_dom"/>
</dbReference>
<keyword evidence="4" id="KW-1185">Reference proteome</keyword>
<dbReference type="Pfam" id="PF07679">
    <property type="entry name" value="I-set"/>
    <property type="match status" value="1"/>
</dbReference>
<dbReference type="PANTHER" id="PTHR45080:SF28">
    <property type="entry name" value="HEMICENTIN-2"/>
    <property type="match status" value="1"/>
</dbReference>
<name>A0A4Z2EEE1_9TELE</name>
<dbReference type="Pfam" id="PF13927">
    <property type="entry name" value="Ig_3"/>
    <property type="match status" value="1"/>
</dbReference>
<feature type="domain" description="Ig-like" evidence="2">
    <location>
        <begin position="92"/>
        <end position="152"/>
    </location>
</feature>
<gene>
    <name evidence="3" type="primary">HMCN1_14</name>
    <name evidence="3" type="ORF">EYF80_062601</name>
</gene>
<feature type="region of interest" description="Disordered" evidence="1">
    <location>
        <begin position="1"/>
        <end position="33"/>
    </location>
</feature>
<dbReference type="GO" id="GO:0005886">
    <property type="term" value="C:plasma membrane"/>
    <property type="evidence" value="ECO:0007669"/>
    <property type="project" value="TreeGrafter"/>
</dbReference>
<organism evidence="3 4">
    <name type="scientific">Liparis tanakae</name>
    <name type="common">Tanaka's snailfish</name>
    <dbReference type="NCBI Taxonomy" id="230148"/>
    <lineage>
        <taxon>Eukaryota</taxon>
        <taxon>Metazoa</taxon>
        <taxon>Chordata</taxon>
        <taxon>Craniata</taxon>
        <taxon>Vertebrata</taxon>
        <taxon>Euteleostomi</taxon>
        <taxon>Actinopterygii</taxon>
        <taxon>Neopterygii</taxon>
        <taxon>Teleostei</taxon>
        <taxon>Neoteleostei</taxon>
        <taxon>Acanthomorphata</taxon>
        <taxon>Eupercaria</taxon>
        <taxon>Perciformes</taxon>
        <taxon>Cottioidei</taxon>
        <taxon>Cottales</taxon>
        <taxon>Liparidae</taxon>
        <taxon>Liparis</taxon>
    </lineage>
</organism>
<sequence>MLTDSCSSNEFSSREEEQQGCPAAGSPLPAITWNKDGRPLESAGGGGVTVLDRGRRLEIQRAHLSDAGVYRCVAANLAGAAELTHSLQVYAPPVVSSPGGAVTVVVNEAARLRCEASGVPPPGLTWLKDGSPVASESHGLQVFIRTDSPHVA</sequence>
<protein>
    <submittedName>
        <fullName evidence="3">Hemicentin-1</fullName>
    </submittedName>
</protein>
<dbReference type="InterPro" id="IPR036179">
    <property type="entry name" value="Ig-like_dom_sf"/>
</dbReference>
<evidence type="ECO:0000313" key="4">
    <source>
        <dbReference type="Proteomes" id="UP000314294"/>
    </source>
</evidence>
<dbReference type="GO" id="GO:0043025">
    <property type="term" value="C:neuronal cell body"/>
    <property type="evidence" value="ECO:0007669"/>
    <property type="project" value="TreeGrafter"/>
</dbReference>
<dbReference type="InterPro" id="IPR013783">
    <property type="entry name" value="Ig-like_fold"/>
</dbReference>
<evidence type="ECO:0000313" key="3">
    <source>
        <dbReference type="EMBL" id="TNN27257.1"/>
    </source>
</evidence>
<dbReference type="CDD" id="cd00096">
    <property type="entry name" value="Ig"/>
    <property type="match status" value="1"/>
</dbReference>
<dbReference type="InterPro" id="IPR050958">
    <property type="entry name" value="Cell_Adh-Cytoskel_Orgn"/>
</dbReference>